<proteinExistence type="predicted"/>
<accession>A0A972FWS8</accession>
<name>A0A972FWS8_9GAMM</name>
<keyword evidence="2" id="KW-1185">Reference proteome</keyword>
<dbReference type="AlphaFoldDB" id="A0A972FWS8"/>
<reference evidence="1" key="1">
    <citation type="submission" date="2020-04" db="EMBL/GenBank/DDBJ databases">
        <title>Description of Shewanella salipaludis sp. nov., isolated from a salt marsh.</title>
        <authorList>
            <person name="Park S."/>
            <person name="Yoon J.-H."/>
        </authorList>
    </citation>
    <scope>NUCLEOTIDE SEQUENCE</scope>
    <source>
        <strain evidence="1">SHSM-M6</strain>
    </source>
</reference>
<evidence type="ECO:0000313" key="1">
    <source>
        <dbReference type="EMBL" id="NMH64082.1"/>
    </source>
</evidence>
<sequence>MSGMTLYQPWAAATALALWNKLSQEVSRQLGLNLEKKVAAYAQFLRASGRPFALSTAWTETGSFSSDYDYVIKIPNAHLFYWGGSKDKPELGEQLNISSPSQVTADFIVLNASTLAASTVLGFGHNTGTKEITFFHDLPLGLIQSCNGKAPDALGIKTKADLSFDEKIKYGKFLRK</sequence>
<dbReference type="EMBL" id="JAAXYH010000001">
    <property type="protein sequence ID" value="NMH64082.1"/>
    <property type="molecule type" value="Genomic_DNA"/>
</dbReference>
<organism evidence="1 2">
    <name type="scientific">Shewanella salipaludis</name>
    <dbReference type="NCBI Taxonomy" id="2723052"/>
    <lineage>
        <taxon>Bacteria</taxon>
        <taxon>Pseudomonadati</taxon>
        <taxon>Pseudomonadota</taxon>
        <taxon>Gammaproteobacteria</taxon>
        <taxon>Alteromonadales</taxon>
        <taxon>Shewanellaceae</taxon>
        <taxon>Shewanella</taxon>
    </lineage>
</organism>
<dbReference type="RefSeq" id="WP_169562746.1">
    <property type="nucleotide sequence ID" value="NZ_JAAXYH010000001.1"/>
</dbReference>
<evidence type="ECO:0000313" key="2">
    <source>
        <dbReference type="Proteomes" id="UP000737113"/>
    </source>
</evidence>
<dbReference type="Proteomes" id="UP000737113">
    <property type="component" value="Unassembled WGS sequence"/>
</dbReference>
<gene>
    <name evidence="1" type="ORF">HC757_02680</name>
</gene>
<comment type="caution">
    <text evidence="1">The sequence shown here is derived from an EMBL/GenBank/DDBJ whole genome shotgun (WGS) entry which is preliminary data.</text>
</comment>
<protein>
    <submittedName>
        <fullName evidence="1">Uncharacterized protein</fullName>
    </submittedName>
</protein>